<protein>
    <submittedName>
        <fullName evidence="2">Minor structural protein</fullName>
    </submittedName>
</protein>
<dbReference type="EMBL" id="BK015988">
    <property type="protein sequence ID" value="DAF88554.1"/>
    <property type="molecule type" value="Genomic_DNA"/>
</dbReference>
<reference evidence="2" key="1">
    <citation type="journal article" date="2021" name="Proc. Natl. Acad. Sci. U.S.A.">
        <title>A Catalog of Tens of Thousands of Viruses from Human Metagenomes Reveals Hidden Associations with Chronic Diseases.</title>
        <authorList>
            <person name="Tisza M.J."/>
            <person name="Buck C.B."/>
        </authorList>
    </citation>
    <scope>NUCLEOTIDE SEQUENCE</scope>
    <source>
        <strain evidence="2">Ctqzz19</strain>
    </source>
</reference>
<dbReference type="InterPro" id="IPR044051">
    <property type="entry name" value="Prophage_tail_N"/>
</dbReference>
<organism evidence="2">
    <name type="scientific">Siphoviridae sp. ctqzz19</name>
    <dbReference type="NCBI Taxonomy" id="2825682"/>
    <lineage>
        <taxon>Viruses</taxon>
        <taxon>Duplodnaviria</taxon>
        <taxon>Heunggongvirae</taxon>
        <taxon>Uroviricota</taxon>
        <taxon>Caudoviricetes</taxon>
    </lineage>
</organism>
<accession>A0A8S5U295</accession>
<feature type="domain" description="Prophage endopeptidase tail N-terminal" evidence="1">
    <location>
        <begin position="69"/>
        <end position="136"/>
    </location>
</feature>
<proteinExistence type="predicted"/>
<evidence type="ECO:0000313" key="2">
    <source>
        <dbReference type="EMBL" id="DAF88554.1"/>
    </source>
</evidence>
<sequence>MIARTNVERAYSDDEGFSNDIKIYPRNSRNYDISSEGAINHYDNNTIKTWRHLTPYGHTKFRTPVLCTLIPDTATITEELNGTYEATFTVSVDDFKKYENIREFNFVRMLNDLFYIYKIDYNTTSRGTKITANCLHITYLLKFLYCPNIMSDVPFPIQFEKADVSIDEWLCRLYANFLNYTKYASLKNEPINFADKSYYNQKFYFYSDIKKIVSEGLLTKESPITIEPYDRSLIEILLDEKDSFTSVLKGEIYRYNFHLSINEKKEDSTYNAYSLNIGADLSGIKRTVDYSKFCTDFKYEYCYPVQKEIGGELVDVMEFKTVSVGTSQSHGCPMPIYKTYFKEYEENPGPMVLYYAEQYYKKNYSLKVTYNVTFNAMSSVSDFSGLTRVSDIRVGDEGYINDIYFDDVVKSKVTKIVRDGKTGEIKTAEFTCSFDYKAQQNGTQYIDDDFIKIVSQNRKLWGDVKLWKWGEAKQRTWKSLKGE</sequence>
<dbReference type="Pfam" id="PF18994">
    <property type="entry name" value="Prophage_tailD1"/>
    <property type="match status" value="1"/>
</dbReference>
<name>A0A8S5U295_9CAUD</name>
<evidence type="ECO:0000259" key="1">
    <source>
        <dbReference type="Pfam" id="PF18994"/>
    </source>
</evidence>